<dbReference type="EMBL" id="PPCV01000005">
    <property type="protein sequence ID" value="RXW32065.1"/>
    <property type="molecule type" value="Genomic_DNA"/>
</dbReference>
<keyword evidence="1" id="KW-0472">Membrane</keyword>
<evidence type="ECO:0000256" key="1">
    <source>
        <dbReference type="SAM" id="Phobius"/>
    </source>
</evidence>
<proteinExistence type="predicted"/>
<feature type="transmembrane region" description="Helical" evidence="1">
    <location>
        <begin position="35"/>
        <end position="58"/>
    </location>
</feature>
<dbReference type="AlphaFoldDB" id="A0A4Q2EJB4"/>
<keyword evidence="1" id="KW-0812">Transmembrane</keyword>
<accession>A0A4Q2EJB4</accession>
<feature type="transmembrane region" description="Helical" evidence="1">
    <location>
        <begin position="79"/>
        <end position="98"/>
    </location>
</feature>
<name>A0A4Q2EJB4_9ACTN</name>
<reference evidence="3 4" key="1">
    <citation type="submission" date="2018-01" db="EMBL/GenBank/DDBJ databases">
        <title>Lactibacter flavus gen. nov., sp. nov., a novel bacterium of the family Propionibacteriaceae isolated from raw milk and dairy products.</title>
        <authorList>
            <person name="Wenning M."/>
            <person name="Breitenwieser F."/>
            <person name="Huptas C."/>
            <person name="von Neubeck M."/>
            <person name="Busse H.-J."/>
            <person name="Scherer S."/>
        </authorList>
    </citation>
    <scope>NUCLEOTIDE SEQUENCE [LARGE SCALE GENOMIC DNA]</scope>
    <source>
        <strain evidence="3 4">VG341</strain>
    </source>
</reference>
<evidence type="ECO:0000313" key="3">
    <source>
        <dbReference type="EMBL" id="RXW32065.1"/>
    </source>
</evidence>
<dbReference type="InterPro" id="IPR007168">
    <property type="entry name" value="Phageshock_PspC_N"/>
</dbReference>
<dbReference type="Pfam" id="PF04024">
    <property type="entry name" value="PspC"/>
    <property type="match status" value="1"/>
</dbReference>
<protein>
    <recommendedName>
        <fullName evidence="2">Phage shock protein PspC N-terminal domain-containing protein</fullName>
    </recommendedName>
</protein>
<dbReference type="OrthoDB" id="7359894at2"/>
<feature type="transmembrane region" description="Helical" evidence="1">
    <location>
        <begin position="192"/>
        <end position="212"/>
    </location>
</feature>
<organism evidence="3 4">
    <name type="scientific">Propioniciclava flava</name>
    <dbReference type="NCBI Taxonomy" id="2072026"/>
    <lineage>
        <taxon>Bacteria</taxon>
        <taxon>Bacillati</taxon>
        <taxon>Actinomycetota</taxon>
        <taxon>Actinomycetes</taxon>
        <taxon>Propionibacteriales</taxon>
        <taxon>Propionibacteriaceae</taxon>
        <taxon>Propioniciclava</taxon>
    </lineage>
</organism>
<feature type="transmembrane region" description="Helical" evidence="1">
    <location>
        <begin position="218"/>
        <end position="237"/>
    </location>
</feature>
<gene>
    <name evidence="3" type="ORF">C1706_08450</name>
</gene>
<evidence type="ECO:0000259" key="2">
    <source>
        <dbReference type="Pfam" id="PF04024"/>
    </source>
</evidence>
<dbReference type="RefSeq" id="WP_129458804.1">
    <property type="nucleotide sequence ID" value="NZ_PPCV01000005.1"/>
</dbReference>
<sequence>MTLEPLVRDRDRAVIGGVSGAVARSAGLDPQLVRIGFVLLALFTGGVGVFGYLALWGLTPSRTDGLVPLRRWLPFTRTWSPFALVASVLGACLILGSILTGSGVGTIIVVLLVITLLRGSGYRRTASAPVPRPEPRTPFERLSLDWDQRLTNVDSGLPAEWDPDATASSLSVSLPADVVGSPVHRRVGRRSWFGVLIGVGLVWFACTGLTMLGVEVPVLAWTSGTLAVLAIALVNSARPARAALGRPPLLATVTVLTALMTASLLVSDVASQAWGAKAQVSTGPAPAVTSGLTDLSLGEHTLDFTDTPIEADSEVTYDMLAGEITLRVPRTGNVVVTSTVDAGNINGLIRDHEGMHLSETWRRIDDPTQPTLTIHLRLRAGEITVVQP</sequence>
<keyword evidence="1" id="KW-1133">Transmembrane helix</keyword>
<feature type="domain" description="Phage shock protein PspC N-terminal" evidence="2">
    <location>
        <begin position="5"/>
        <end position="61"/>
    </location>
</feature>
<dbReference type="Proteomes" id="UP000290624">
    <property type="component" value="Unassembled WGS sequence"/>
</dbReference>
<feature type="transmembrane region" description="Helical" evidence="1">
    <location>
        <begin position="249"/>
        <end position="267"/>
    </location>
</feature>
<evidence type="ECO:0000313" key="4">
    <source>
        <dbReference type="Proteomes" id="UP000290624"/>
    </source>
</evidence>
<comment type="caution">
    <text evidence="3">The sequence shown here is derived from an EMBL/GenBank/DDBJ whole genome shotgun (WGS) entry which is preliminary data.</text>
</comment>
<keyword evidence="4" id="KW-1185">Reference proteome</keyword>